<protein>
    <recommendedName>
        <fullName evidence="2">Malectin-like domain-containing protein</fullName>
    </recommendedName>
</protein>
<name>A0A0A9FKK5_ARUDO</name>
<accession>A0A0A9FKK5</accession>
<organism evidence="3">
    <name type="scientific">Arundo donax</name>
    <name type="common">Giant reed</name>
    <name type="synonym">Donax arundinaceus</name>
    <dbReference type="NCBI Taxonomy" id="35708"/>
    <lineage>
        <taxon>Eukaryota</taxon>
        <taxon>Viridiplantae</taxon>
        <taxon>Streptophyta</taxon>
        <taxon>Embryophyta</taxon>
        <taxon>Tracheophyta</taxon>
        <taxon>Spermatophyta</taxon>
        <taxon>Magnoliopsida</taxon>
        <taxon>Liliopsida</taxon>
        <taxon>Poales</taxon>
        <taxon>Poaceae</taxon>
        <taxon>PACMAD clade</taxon>
        <taxon>Arundinoideae</taxon>
        <taxon>Arundineae</taxon>
        <taxon>Arundo</taxon>
    </lineage>
</organism>
<proteinExistence type="predicted"/>
<dbReference type="AlphaFoldDB" id="A0A0A9FKK5"/>
<dbReference type="InterPro" id="IPR024788">
    <property type="entry name" value="Malectin-like_Carb-bd_dom"/>
</dbReference>
<reference evidence="3" key="2">
    <citation type="journal article" date="2015" name="Data Brief">
        <title>Shoot transcriptome of the giant reed, Arundo donax.</title>
        <authorList>
            <person name="Barrero R.A."/>
            <person name="Guerrero F.D."/>
            <person name="Moolhuijzen P."/>
            <person name="Goolsby J.A."/>
            <person name="Tidwell J."/>
            <person name="Bellgard S.E."/>
            <person name="Bellgard M.I."/>
        </authorList>
    </citation>
    <scope>NUCLEOTIDE SEQUENCE</scope>
    <source>
        <tissue evidence="3">Shoot tissue taken approximately 20 cm above the soil surface</tissue>
    </source>
</reference>
<evidence type="ECO:0000256" key="1">
    <source>
        <dbReference type="ARBA" id="ARBA00004167"/>
    </source>
</evidence>
<dbReference type="Pfam" id="PF12819">
    <property type="entry name" value="Malectin_like"/>
    <property type="match status" value="1"/>
</dbReference>
<comment type="subcellular location">
    <subcellularLocation>
        <location evidence="1">Membrane</location>
        <topology evidence="1">Single-pass membrane protein</topology>
    </subcellularLocation>
</comment>
<sequence length="47" mass="5192">MRIPFISGLDLRPLKSTLYPKANASQSLVLINSNRFNMGPTDNSIIS</sequence>
<evidence type="ECO:0000259" key="2">
    <source>
        <dbReference type="Pfam" id="PF12819"/>
    </source>
</evidence>
<dbReference type="EMBL" id="GBRH01185019">
    <property type="protein sequence ID" value="JAE12877.1"/>
    <property type="molecule type" value="Transcribed_RNA"/>
</dbReference>
<reference evidence="3" key="1">
    <citation type="submission" date="2014-09" db="EMBL/GenBank/DDBJ databases">
        <authorList>
            <person name="Magalhaes I.L.F."/>
            <person name="Oliveira U."/>
            <person name="Santos F.R."/>
            <person name="Vidigal T.H.D.A."/>
            <person name="Brescovit A.D."/>
            <person name="Santos A.J."/>
        </authorList>
    </citation>
    <scope>NUCLEOTIDE SEQUENCE</scope>
    <source>
        <tissue evidence="3">Shoot tissue taken approximately 20 cm above the soil surface</tissue>
    </source>
</reference>
<feature type="domain" description="Malectin-like" evidence="2">
    <location>
        <begin position="3"/>
        <end position="44"/>
    </location>
</feature>
<dbReference type="GO" id="GO:0016020">
    <property type="term" value="C:membrane"/>
    <property type="evidence" value="ECO:0007669"/>
    <property type="project" value="UniProtKB-SubCell"/>
</dbReference>
<evidence type="ECO:0000313" key="3">
    <source>
        <dbReference type="EMBL" id="JAE12877.1"/>
    </source>
</evidence>